<evidence type="ECO:0008006" key="5">
    <source>
        <dbReference type="Google" id="ProtNLM"/>
    </source>
</evidence>
<dbReference type="AlphaFoldDB" id="A0A9P4Z1G7"/>
<feature type="region of interest" description="Disordered" evidence="1">
    <location>
        <begin position="165"/>
        <end position="186"/>
    </location>
</feature>
<keyword evidence="2" id="KW-0732">Signal</keyword>
<reference evidence="3" key="1">
    <citation type="submission" date="2020-03" db="EMBL/GenBank/DDBJ databases">
        <title>Site-based positive gene gene selection in Geosmithia morbida across the United States reveals a broad range of putative effectors and factors for local host and environmental adapation.</title>
        <authorList>
            <person name="Onufrak A."/>
            <person name="Murdoch R.W."/>
            <person name="Gazis R."/>
            <person name="Huff M."/>
            <person name="Staton M."/>
            <person name="Klingeman W."/>
            <person name="Hadziabdic D."/>
        </authorList>
    </citation>
    <scope>NUCLEOTIDE SEQUENCE</scope>
    <source>
        <strain evidence="3">1262</strain>
    </source>
</reference>
<dbReference type="EMBL" id="JAANYQ010000001">
    <property type="protein sequence ID" value="KAF4126840.1"/>
    <property type="molecule type" value="Genomic_DNA"/>
</dbReference>
<dbReference type="PANTHER" id="PTHR34883">
    <property type="entry name" value="SERINE-RICH PROTEIN, PUTATIVE-RELATED-RELATED"/>
    <property type="match status" value="1"/>
</dbReference>
<feature type="compositionally biased region" description="Polar residues" evidence="1">
    <location>
        <begin position="175"/>
        <end position="186"/>
    </location>
</feature>
<dbReference type="InterPro" id="IPR008972">
    <property type="entry name" value="Cupredoxin"/>
</dbReference>
<sequence>MMLSIMKSLLVTAAVLPLTALAQPQIITITATADNKFEPNSIIANVDDILEFYFGKGNHSVVAGSYKKPCTPLEYPAGFFSGFVDHVDDQDATVFRVQLNNSDPIVFYSSVEDQCPKGMVGMVNAHGNMTLETYEKTAKSLPEGTSPPFSVGLYGGHFASADVIGTHDEDDGNVNDGSDSPGSKTGSSVNAFTGLSGGSVIEAPGLYCLVAAAFGFVYLVV</sequence>
<evidence type="ECO:0000256" key="2">
    <source>
        <dbReference type="SAM" id="SignalP"/>
    </source>
</evidence>
<dbReference type="Gene3D" id="2.60.40.420">
    <property type="entry name" value="Cupredoxins - blue copper proteins"/>
    <property type="match status" value="1"/>
</dbReference>
<evidence type="ECO:0000313" key="4">
    <source>
        <dbReference type="Proteomes" id="UP000749293"/>
    </source>
</evidence>
<dbReference type="GeneID" id="55966807"/>
<dbReference type="Proteomes" id="UP000749293">
    <property type="component" value="Unassembled WGS sequence"/>
</dbReference>
<gene>
    <name evidence="3" type="ORF">GMORB2_0577</name>
</gene>
<dbReference type="InterPro" id="IPR052953">
    <property type="entry name" value="Ser-rich/MCO-related"/>
</dbReference>
<dbReference type="PANTHER" id="PTHR34883:SF15">
    <property type="entry name" value="EXTRACELLULAR SERINE-RICH PROTEIN"/>
    <property type="match status" value="1"/>
</dbReference>
<feature type="chain" id="PRO_5040394468" description="Extracellular serine-rich protein" evidence="2">
    <location>
        <begin position="23"/>
        <end position="221"/>
    </location>
</feature>
<accession>A0A9P4Z1G7</accession>
<evidence type="ECO:0000313" key="3">
    <source>
        <dbReference type="EMBL" id="KAF4126840.1"/>
    </source>
</evidence>
<dbReference type="CDD" id="cd00920">
    <property type="entry name" value="Cupredoxin"/>
    <property type="match status" value="1"/>
</dbReference>
<name>A0A9P4Z1G7_9HYPO</name>
<protein>
    <recommendedName>
        <fullName evidence="5">Extracellular serine-rich protein</fullName>
    </recommendedName>
</protein>
<organism evidence="3 4">
    <name type="scientific">Geosmithia morbida</name>
    <dbReference type="NCBI Taxonomy" id="1094350"/>
    <lineage>
        <taxon>Eukaryota</taxon>
        <taxon>Fungi</taxon>
        <taxon>Dikarya</taxon>
        <taxon>Ascomycota</taxon>
        <taxon>Pezizomycotina</taxon>
        <taxon>Sordariomycetes</taxon>
        <taxon>Hypocreomycetidae</taxon>
        <taxon>Hypocreales</taxon>
        <taxon>Bionectriaceae</taxon>
        <taxon>Geosmithia</taxon>
    </lineage>
</organism>
<dbReference type="SUPFAM" id="SSF49503">
    <property type="entry name" value="Cupredoxins"/>
    <property type="match status" value="1"/>
</dbReference>
<feature type="signal peptide" evidence="2">
    <location>
        <begin position="1"/>
        <end position="22"/>
    </location>
</feature>
<keyword evidence="4" id="KW-1185">Reference proteome</keyword>
<proteinExistence type="predicted"/>
<dbReference type="RefSeq" id="XP_035325492.1">
    <property type="nucleotide sequence ID" value="XM_035462562.1"/>
</dbReference>
<comment type="caution">
    <text evidence="3">The sequence shown here is derived from an EMBL/GenBank/DDBJ whole genome shotgun (WGS) entry which is preliminary data.</text>
</comment>
<evidence type="ECO:0000256" key="1">
    <source>
        <dbReference type="SAM" id="MobiDB-lite"/>
    </source>
</evidence>
<dbReference type="OrthoDB" id="5421909at2759"/>